<dbReference type="OrthoDB" id="9786026at2"/>
<name>A0A652NE14_9LACO</name>
<dbReference type="InterPro" id="IPR017438">
    <property type="entry name" value="ATP-NAD_kinase_N"/>
</dbReference>
<evidence type="ECO:0000313" key="4">
    <source>
        <dbReference type="Proteomes" id="UP000442244"/>
    </source>
</evidence>
<evidence type="ECO:0000256" key="1">
    <source>
        <dbReference type="ARBA" id="ARBA00022741"/>
    </source>
</evidence>
<dbReference type="GO" id="GO:0016301">
    <property type="term" value="F:kinase activity"/>
    <property type="evidence" value="ECO:0007669"/>
    <property type="project" value="UniProtKB-KW"/>
</dbReference>
<keyword evidence="3" id="KW-0418">Kinase</keyword>
<dbReference type="AlphaFoldDB" id="A0A652NE14"/>
<dbReference type="SUPFAM" id="SSF111331">
    <property type="entry name" value="NAD kinase/diacylglycerol kinase-like"/>
    <property type="match status" value="1"/>
</dbReference>
<accession>A0A652NE14</accession>
<evidence type="ECO:0000256" key="2">
    <source>
        <dbReference type="ARBA" id="ARBA00022840"/>
    </source>
</evidence>
<keyword evidence="4" id="KW-1185">Reference proteome</keyword>
<proteinExistence type="predicted"/>
<dbReference type="GO" id="GO:0005524">
    <property type="term" value="F:ATP binding"/>
    <property type="evidence" value="ECO:0007669"/>
    <property type="project" value="UniProtKB-KW"/>
</dbReference>
<keyword evidence="1" id="KW-0547">Nucleotide-binding</keyword>
<dbReference type="InterPro" id="IPR016064">
    <property type="entry name" value="NAD/diacylglycerol_kinase_sf"/>
</dbReference>
<keyword evidence="3" id="KW-0808">Transferase</keyword>
<protein>
    <submittedName>
        <fullName evidence="3">Diacylglycerol kinase</fullName>
    </submittedName>
</protein>
<dbReference type="Gene3D" id="3.40.50.10330">
    <property type="entry name" value="Probable inorganic polyphosphate/atp-NAD kinase, domain 1"/>
    <property type="match status" value="1"/>
</dbReference>
<gene>
    <name evidence="3" type="ORF">ESZ47_09170</name>
</gene>
<dbReference type="Gene3D" id="2.60.200.40">
    <property type="match status" value="1"/>
</dbReference>
<dbReference type="EMBL" id="SDGY01000010">
    <property type="protein sequence ID" value="TYC46022.1"/>
    <property type="molecule type" value="Genomic_DNA"/>
</dbReference>
<dbReference type="Proteomes" id="UP000442244">
    <property type="component" value="Unassembled WGS sequence"/>
</dbReference>
<reference evidence="3 4" key="1">
    <citation type="submission" date="2019-01" db="EMBL/GenBank/DDBJ databases">
        <title>Leuconostoc litchii sp. nov., a novel lactic acid bacterium isolated from lychee.</title>
        <authorList>
            <person name="Wang L.-T."/>
        </authorList>
    </citation>
    <scope>NUCLEOTIDE SEQUENCE [LARGE SCALE GENOMIC DNA]</scope>
    <source>
        <strain evidence="3 4">MB7</strain>
    </source>
</reference>
<organism evidence="3 4">
    <name type="scientific">Leuconostoc litchii</name>
    <dbReference type="NCBI Taxonomy" id="1981069"/>
    <lineage>
        <taxon>Bacteria</taxon>
        <taxon>Bacillati</taxon>
        <taxon>Bacillota</taxon>
        <taxon>Bacilli</taxon>
        <taxon>Lactobacillales</taxon>
        <taxon>Lactobacillaceae</taxon>
        <taxon>Leuconostoc</taxon>
    </lineage>
</organism>
<dbReference type="RefSeq" id="WP_148606683.1">
    <property type="nucleotide sequence ID" value="NZ_SDGY01000010.1"/>
</dbReference>
<keyword evidence="2" id="KW-0067">ATP-binding</keyword>
<sequence length="304" mass="34654">MPTFHVINDEKNNNLNHQRFISQIKSTISYISWQDATFTEEAIYLAKKIAKKLPDLSSNNVVLVIGDDTVLNETLNGLLAVKRKYELPIAYIPINADTNFSNKLNIKTTQSALHHLQYITHPTFLAISKITGDIPKRQTKYFVNSLGIGFDVALTTHQNNKIIHQKKSVFHSIKNYFAIATAFCNQKKFPVTVNFCSEYRHFPDSFLLTLTNKFNLDDISSSNNLIEKATLEMIVVRKISIVEFFINMLFKHNNPKSNIVHRVPLSKGDTIHVHDIQPGHLDGTDLGNGSFSFSVRQQSYPFWV</sequence>
<evidence type="ECO:0000313" key="3">
    <source>
        <dbReference type="EMBL" id="TYC46022.1"/>
    </source>
</evidence>
<comment type="caution">
    <text evidence="3">The sequence shown here is derived from an EMBL/GenBank/DDBJ whole genome shotgun (WGS) entry which is preliminary data.</text>
</comment>